<keyword evidence="5" id="KW-0508">mRNA splicing</keyword>
<reference evidence="9 10" key="1">
    <citation type="submission" date="2019-04" db="EMBL/GenBank/DDBJ databases">
        <title>Comparative genomics and transcriptomics to analyze fruiting body development in filamentous ascomycetes.</title>
        <authorList>
            <consortium name="DOE Joint Genome Institute"/>
            <person name="Lutkenhaus R."/>
            <person name="Traeger S."/>
            <person name="Breuer J."/>
            <person name="Kuo A."/>
            <person name="Lipzen A."/>
            <person name="Pangilinan J."/>
            <person name="Dilworth D."/>
            <person name="Sandor L."/>
            <person name="Poggeler S."/>
            <person name="Barry K."/>
            <person name="Grigoriev I.V."/>
            <person name="Nowrousian M."/>
        </authorList>
    </citation>
    <scope>NUCLEOTIDE SEQUENCE [LARGE SCALE GENOMIC DNA]</scope>
    <source>
        <strain evidence="9 10">CBS 389.68</strain>
    </source>
</reference>
<feature type="compositionally biased region" description="Basic and acidic residues" evidence="7">
    <location>
        <begin position="381"/>
        <end position="390"/>
    </location>
</feature>
<proteinExistence type="inferred from homology"/>
<comment type="similarity">
    <text evidence="1">Belongs to the HTATSF1 family.</text>
</comment>
<dbReference type="CDD" id="cd12281">
    <property type="entry name" value="RRM1_TatSF1_like"/>
    <property type="match status" value="1"/>
</dbReference>
<evidence type="ECO:0000256" key="6">
    <source>
        <dbReference type="PROSITE-ProRule" id="PRU00176"/>
    </source>
</evidence>
<keyword evidence="2" id="KW-0507">mRNA processing</keyword>
<dbReference type="Gene3D" id="3.30.70.330">
    <property type="match status" value="2"/>
</dbReference>
<evidence type="ECO:0000256" key="7">
    <source>
        <dbReference type="SAM" id="MobiDB-lite"/>
    </source>
</evidence>
<dbReference type="Proteomes" id="UP000298138">
    <property type="component" value="Unassembled WGS sequence"/>
</dbReference>
<keyword evidence="3" id="KW-0677">Repeat</keyword>
<dbReference type="FunFam" id="3.30.70.330:FF:000329">
    <property type="entry name" value="splicing factor U2AF-associated protein 2"/>
    <property type="match status" value="1"/>
</dbReference>
<dbReference type="GO" id="GO:0005684">
    <property type="term" value="C:U2-type spliceosomal complex"/>
    <property type="evidence" value="ECO:0007669"/>
    <property type="project" value="TreeGrafter"/>
</dbReference>
<dbReference type="InterPro" id="IPR034392">
    <property type="entry name" value="TatSF1-like_RRM1"/>
</dbReference>
<accession>A0A4V3SJR2</accession>
<dbReference type="EMBL" id="ML220112">
    <property type="protein sequence ID" value="TGZ85025.1"/>
    <property type="molecule type" value="Genomic_DNA"/>
</dbReference>
<dbReference type="GO" id="GO:0003723">
    <property type="term" value="F:RNA binding"/>
    <property type="evidence" value="ECO:0007669"/>
    <property type="project" value="UniProtKB-UniRule"/>
</dbReference>
<evidence type="ECO:0000313" key="9">
    <source>
        <dbReference type="EMBL" id="TGZ85025.1"/>
    </source>
</evidence>
<feature type="domain" description="RRM" evidence="8">
    <location>
        <begin position="122"/>
        <end position="213"/>
    </location>
</feature>
<evidence type="ECO:0000256" key="1">
    <source>
        <dbReference type="ARBA" id="ARBA00007747"/>
    </source>
</evidence>
<evidence type="ECO:0000313" key="10">
    <source>
        <dbReference type="Proteomes" id="UP000298138"/>
    </source>
</evidence>
<gene>
    <name evidence="9" type="ORF">EX30DRAFT_300867</name>
</gene>
<evidence type="ECO:0000256" key="2">
    <source>
        <dbReference type="ARBA" id="ARBA00022664"/>
    </source>
</evidence>
<feature type="region of interest" description="Disordered" evidence="7">
    <location>
        <begin position="352"/>
        <end position="398"/>
    </location>
</feature>
<feature type="region of interest" description="Disordered" evidence="7">
    <location>
        <begin position="1"/>
        <end position="26"/>
    </location>
</feature>
<keyword evidence="10" id="KW-1185">Reference proteome</keyword>
<evidence type="ECO:0000256" key="5">
    <source>
        <dbReference type="ARBA" id="ARBA00023187"/>
    </source>
</evidence>
<dbReference type="CDD" id="cd12285">
    <property type="entry name" value="RRM3_RBM39_like"/>
    <property type="match status" value="1"/>
</dbReference>
<dbReference type="GO" id="GO:0000398">
    <property type="term" value="P:mRNA splicing, via spliceosome"/>
    <property type="evidence" value="ECO:0007669"/>
    <property type="project" value="InterPro"/>
</dbReference>
<dbReference type="GO" id="GO:0005686">
    <property type="term" value="C:U2 snRNP"/>
    <property type="evidence" value="ECO:0007669"/>
    <property type="project" value="TreeGrafter"/>
</dbReference>
<dbReference type="OrthoDB" id="10258585at2759"/>
<dbReference type="Pfam" id="PF00076">
    <property type="entry name" value="RRM_1"/>
    <property type="match status" value="2"/>
</dbReference>
<protein>
    <recommendedName>
        <fullName evidence="8">RRM domain-containing protein</fullName>
    </recommendedName>
</protein>
<dbReference type="PANTHER" id="PTHR15608">
    <property type="entry name" value="SPLICING FACTOR U2AF-ASSOCIATED PROTEIN 2"/>
    <property type="match status" value="1"/>
</dbReference>
<dbReference type="PANTHER" id="PTHR15608:SF0">
    <property type="entry name" value="HIV TAT-SPECIFIC FACTOR 1"/>
    <property type="match status" value="1"/>
</dbReference>
<keyword evidence="4 6" id="KW-0694">RNA-binding</keyword>
<dbReference type="SMART" id="SM00360">
    <property type="entry name" value="RRM"/>
    <property type="match status" value="2"/>
</dbReference>
<dbReference type="InParanoid" id="A0A4V3SJR2"/>
<evidence type="ECO:0000259" key="8">
    <source>
        <dbReference type="PROSITE" id="PS50102"/>
    </source>
</evidence>
<evidence type="ECO:0000256" key="3">
    <source>
        <dbReference type="ARBA" id="ARBA00022737"/>
    </source>
</evidence>
<dbReference type="PROSITE" id="PS50102">
    <property type="entry name" value="RRM"/>
    <property type="match status" value="1"/>
</dbReference>
<dbReference type="SUPFAM" id="SSF54928">
    <property type="entry name" value="RNA-binding domain, RBD"/>
    <property type="match status" value="2"/>
</dbReference>
<name>A0A4V3SJR2_9PEZI</name>
<feature type="region of interest" description="Disordered" evidence="7">
    <location>
        <begin position="81"/>
        <end position="131"/>
    </location>
</feature>
<dbReference type="InterPro" id="IPR035979">
    <property type="entry name" value="RBD_domain_sf"/>
</dbReference>
<dbReference type="FunFam" id="3.30.70.330:FF:000105">
    <property type="entry name" value="HIV Tat-specific factor 1 homolog"/>
    <property type="match status" value="1"/>
</dbReference>
<dbReference type="InterPro" id="IPR034393">
    <property type="entry name" value="TatSF1-like"/>
</dbReference>
<dbReference type="InterPro" id="IPR012677">
    <property type="entry name" value="Nucleotide-bd_a/b_plait_sf"/>
</dbReference>
<dbReference type="AlphaFoldDB" id="A0A4V3SJR2"/>
<evidence type="ECO:0000256" key="4">
    <source>
        <dbReference type="ARBA" id="ARBA00022884"/>
    </source>
</evidence>
<sequence length="398" mass="44792">MDPSAADPAETITPFPTTYEDFQTDPRVSWSRLTEKWTLETDDGEEYEYDDALKRWVPVLDESLAEEQSKIYAVDGVDEAESAVKKNEKKRKVYTSAETPEEQANKKPKKNGKPTKEPPKNRAIYVTNLPPDTTEDELNEVFSKCGVIAEEIDGGRARIKLYRNKDGSLKGDALVIYFRPESVKLAIQMLDDTDLRFGQPASGGTMRVQEADFSYKAQKEAPPADKRMTKEKRKIIAKTQKLNNKLADWDDDDPSAVQKPTRNLDRTVVLKHMFTLQELEDDPSAILDIKEDIREECEKLGEITNVVLYDQEPDGVVTVRFKDPQAAQACVSVMNGRAFAGQQVEAWVTDGSQKFKKSQSKSGDDADEAERLEKFANWLESESKSEESKGGIESASTE</sequence>
<dbReference type="InterPro" id="IPR000504">
    <property type="entry name" value="RRM_dom"/>
</dbReference>
<dbReference type="STRING" id="341454.A0A4V3SJR2"/>
<organism evidence="9 10">
    <name type="scientific">Ascodesmis nigricans</name>
    <dbReference type="NCBI Taxonomy" id="341454"/>
    <lineage>
        <taxon>Eukaryota</taxon>
        <taxon>Fungi</taxon>
        <taxon>Dikarya</taxon>
        <taxon>Ascomycota</taxon>
        <taxon>Pezizomycotina</taxon>
        <taxon>Pezizomycetes</taxon>
        <taxon>Pezizales</taxon>
        <taxon>Ascodesmidaceae</taxon>
        <taxon>Ascodesmis</taxon>
    </lineage>
</organism>
<dbReference type="FunCoup" id="A0A4V3SJR2">
    <property type="interactions" value="78"/>
</dbReference>